<evidence type="ECO:0000313" key="2">
    <source>
        <dbReference type="Proteomes" id="UP000481964"/>
    </source>
</evidence>
<dbReference type="RefSeq" id="WP_022097915.1">
    <property type="nucleotide sequence ID" value="NZ_CABIXW010000005.1"/>
</dbReference>
<gene>
    <name evidence="1" type="ORF">GKE48_04740</name>
</gene>
<dbReference type="AlphaFoldDB" id="A0A7C9H1L3"/>
<protein>
    <submittedName>
        <fullName evidence="1">Uncharacterized protein</fullName>
    </submittedName>
</protein>
<proteinExistence type="predicted"/>
<reference evidence="1 2" key="1">
    <citation type="journal article" date="2019" name="Nat. Med.">
        <title>A library of human gut bacterial isolates paired with longitudinal multiomics data enables mechanistic microbiome research.</title>
        <authorList>
            <person name="Poyet M."/>
            <person name="Groussin M."/>
            <person name="Gibbons S.M."/>
            <person name="Avila-Pacheco J."/>
            <person name="Jiang X."/>
            <person name="Kearney S.M."/>
            <person name="Perrotta A.R."/>
            <person name="Berdy B."/>
            <person name="Zhao S."/>
            <person name="Lieberman T.D."/>
            <person name="Swanson P.K."/>
            <person name="Smith M."/>
            <person name="Roesemann S."/>
            <person name="Alexander J.E."/>
            <person name="Rich S.A."/>
            <person name="Livny J."/>
            <person name="Vlamakis H."/>
            <person name="Clish C."/>
            <person name="Bullock K."/>
            <person name="Deik A."/>
            <person name="Scott J."/>
            <person name="Pierce K.A."/>
            <person name="Xavier R.J."/>
            <person name="Alm E.J."/>
        </authorList>
    </citation>
    <scope>NUCLEOTIDE SEQUENCE [LARGE SCALE GENOMIC DNA]</scope>
    <source>
        <strain evidence="1 2">BIOML-A1</strain>
    </source>
</reference>
<name>A0A7C9H1L3_9FIRM</name>
<dbReference type="EMBL" id="WKRD01000003">
    <property type="protein sequence ID" value="MSC56763.1"/>
    <property type="molecule type" value="Genomic_DNA"/>
</dbReference>
<accession>A0A7C9H1L3</accession>
<evidence type="ECO:0000313" key="1">
    <source>
        <dbReference type="EMBL" id="MSC56763.1"/>
    </source>
</evidence>
<comment type="caution">
    <text evidence="1">The sequence shown here is derived from an EMBL/GenBank/DDBJ whole genome shotgun (WGS) entry which is preliminary data.</text>
</comment>
<dbReference type="Proteomes" id="UP000481964">
    <property type="component" value="Unassembled WGS sequence"/>
</dbReference>
<organism evidence="1 2">
    <name type="scientific">Lachnospira eligens</name>
    <dbReference type="NCBI Taxonomy" id="39485"/>
    <lineage>
        <taxon>Bacteria</taxon>
        <taxon>Bacillati</taxon>
        <taxon>Bacillota</taxon>
        <taxon>Clostridia</taxon>
        <taxon>Lachnospirales</taxon>
        <taxon>Lachnospiraceae</taxon>
        <taxon>Lachnospira</taxon>
    </lineage>
</organism>
<sequence length="58" mass="6699">MKENEKEIFIDEMADLGDEWTIEELKGTSYEKMSLERAIRERKSALGKMDGIIGTITF</sequence>